<feature type="compositionally biased region" description="Pro residues" evidence="5">
    <location>
        <begin position="669"/>
        <end position="680"/>
    </location>
</feature>
<dbReference type="GO" id="GO:0006364">
    <property type="term" value="P:rRNA processing"/>
    <property type="evidence" value="ECO:0007669"/>
    <property type="project" value="TreeGrafter"/>
</dbReference>
<dbReference type="InterPro" id="IPR012583">
    <property type="entry name" value="RIX1_N"/>
</dbReference>
<dbReference type="PANTHER" id="PTHR34105:SF1">
    <property type="entry name" value="PROLINE-, GLUTAMIC ACID- AND LEUCINE-RICH PROTEIN 1"/>
    <property type="match status" value="1"/>
</dbReference>
<organism evidence="7 8">
    <name type="scientific">Ascodesmis nigricans</name>
    <dbReference type="NCBI Taxonomy" id="341454"/>
    <lineage>
        <taxon>Eukaryota</taxon>
        <taxon>Fungi</taxon>
        <taxon>Dikarya</taxon>
        <taxon>Ascomycota</taxon>
        <taxon>Pezizomycotina</taxon>
        <taxon>Pezizomycetes</taxon>
        <taxon>Pezizales</taxon>
        <taxon>Ascodesmidaceae</taxon>
        <taxon>Ascodesmis</taxon>
    </lineage>
</organism>
<name>A0A4S2N4K3_9PEZI</name>
<feature type="compositionally biased region" description="Low complexity" evidence="5">
    <location>
        <begin position="725"/>
        <end position="742"/>
    </location>
</feature>
<protein>
    <recommendedName>
        <fullName evidence="3">Pre-rRNA-processing protein RIX1</fullName>
    </recommendedName>
</protein>
<sequence length="805" mass="88340">MPDPLLSLRRITAVLTATPEPQLPQHATTLATLILSAPILDSASAIAANPAPRRQQAEEAAVLLNKFKTRVSALLQSRNAQARWTGLVLAKCAVESSFEALASWAGTWVRLMMGLITRPESATIHSMLIRSLARIFTVLTTKKPNLTREIVTPNIPAAVTGFLGLLKTYQDDALMTATVLEAVRDILVAHPITFRPHVQKTRTAVVEILHTQDSEADVEKLCRQIYVCLHLCTSASNKRNNADGATNGSGNAGGKANAVATEWSAMFLDIVKLCHDSLDQTFAPVQEDFDYRNSTRHIQPADENLKGLSPSLYLRILRTFMSTPTTAQPAIPLPYFFDLTSRILSITSSSSSNPAVETTVRESLFSELPPLHADTFDLLTTVSRRLEKRLLPFIPTLLDQVTYIFLEERTHSNRLRASTFTLLSTLITISGPAFQKPTVDALNPIFSGACDELIPPPAPTPKPAQGAPKQKASEKKQTTHADNLLNTSSTIAKPYASIATRAASTLITRTFQHIQPDHLRAELRSKMERTAVLTGNHEALLAAVLFPRSNARATVLPHFVATAGAAKSEVASMMKEAVVRPRLPVVWTGLSRAERKAQEEAGYVEVEGDEEDEEDEEEDDHTEQKSTEDVEMQDADAEIDSDRERKRQKITTASSTVKQTTDEVEYPALYPPLPTQPTAPAPSTLPQRPSSSSTRESTPSTSVTSKTPKTERVLRSRHSTPGKHSVGPGKSVSPVVGVNPVVEIPITYNGKRVAGEKKSKETERKEKERHEKEKVVEKQEDVVMWDGDDDDELPEIVLGDSSDEE</sequence>
<evidence type="ECO:0000256" key="4">
    <source>
        <dbReference type="ARBA" id="ARBA00023242"/>
    </source>
</evidence>
<evidence type="ECO:0000256" key="3">
    <source>
        <dbReference type="ARBA" id="ARBA00021502"/>
    </source>
</evidence>
<dbReference type="OrthoDB" id="20900at2759"/>
<comment type="similarity">
    <text evidence="2">Belongs to the RIX1/PELP1 family.</text>
</comment>
<feature type="region of interest" description="Disordered" evidence="5">
    <location>
        <begin position="452"/>
        <end position="486"/>
    </location>
</feature>
<dbReference type="InParanoid" id="A0A4S2N4K3"/>
<comment type="subcellular location">
    <subcellularLocation>
        <location evidence="1">Nucleus</location>
    </subcellularLocation>
</comment>
<evidence type="ECO:0000259" key="6">
    <source>
        <dbReference type="Pfam" id="PF08167"/>
    </source>
</evidence>
<evidence type="ECO:0000313" key="8">
    <source>
        <dbReference type="Proteomes" id="UP000298138"/>
    </source>
</evidence>
<evidence type="ECO:0000256" key="1">
    <source>
        <dbReference type="ARBA" id="ARBA00004123"/>
    </source>
</evidence>
<feature type="domain" description="Pre-rRNA-processing protein RIX1 N-terminal" evidence="6">
    <location>
        <begin position="8"/>
        <end position="214"/>
    </location>
</feature>
<keyword evidence="4" id="KW-0539">Nucleus</keyword>
<reference evidence="7 8" key="1">
    <citation type="submission" date="2019-04" db="EMBL/GenBank/DDBJ databases">
        <title>Comparative genomics and transcriptomics to analyze fruiting body development in filamentous ascomycetes.</title>
        <authorList>
            <consortium name="DOE Joint Genome Institute"/>
            <person name="Lutkenhaus R."/>
            <person name="Traeger S."/>
            <person name="Breuer J."/>
            <person name="Kuo A."/>
            <person name="Lipzen A."/>
            <person name="Pangilinan J."/>
            <person name="Dilworth D."/>
            <person name="Sandor L."/>
            <person name="Poggeler S."/>
            <person name="Barry K."/>
            <person name="Grigoriev I.V."/>
            <person name="Nowrousian M."/>
        </authorList>
    </citation>
    <scope>NUCLEOTIDE SEQUENCE [LARGE SCALE GENOMIC DNA]</scope>
    <source>
        <strain evidence="7 8">CBS 389.68</strain>
    </source>
</reference>
<dbReference type="GO" id="GO:0005634">
    <property type="term" value="C:nucleus"/>
    <property type="evidence" value="ECO:0007669"/>
    <property type="project" value="UniProtKB-SubCell"/>
</dbReference>
<feature type="compositionally biased region" description="Acidic residues" evidence="5">
    <location>
        <begin position="606"/>
        <end position="621"/>
    </location>
</feature>
<dbReference type="STRING" id="341454.A0A4S2N4K3"/>
<dbReference type="InterPro" id="IPR016024">
    <property type="entry name" value="ARM-type_fold"/>
</dbReference>
<feature type="compositionally biased region" description="Low complexity" evidence="5">
    <location>
        <begin position="681"/>
        <end position="707"/>
    </location>
</feature>
<accession>A0A4S2N4K3</accession>
<proteinExistence type="inferred from homology"/>
<dbReference type="EMBL" id="ML220113">
    <property type="protein sequence ID" value="TGZ84063.1"/>
    <property type="molecule type" value="Genomic_DNA"/>
</dbReference>
<evidence type="ECO:0000256" key="2">
    <source>
        <dbReference type="ARBA" id="ARBA00010511"/>
    </source>
</evidence>
<dbReference type="AlphaFoldDB" id="A0A4S2N4K3"/>
<feature type="compositionally biased region" description="Basic and acidic residues" evidence="5">
    <location>
        <begin position="753"/>
        <end position="781"/>
    </location>
</feature>
<gene>
    <name evidence="7" type="ORF">EX30DRAFT_362019</name>
</gene>
<dbReference type="PANTHER" id="PTHR34105">
    <property type="entry name" value="PROLINE-, GLUTAMIC ACID- AND LEUCINE-RICH PROTEIN 1"/>
    <property type="match status" value="1"/>
</dbReference>
<feature type="compositionally biased region" description="Acidic residues" evidence="5">
    <location>
        <begin position="629"/>
        <end position="639"/>
    </location>
</feature>
<evidence type="ECO:0000313" key="7">
    <source>
        <dbReference type="EMBL" id="TGZ84063.1"/>
    </source>
</evidence>
<dbReference type="Proteomes" id="UP000298138">
    <property type="component" value="Unassembled WGS sequence"/>
</dbReference>
<feature type="region of interest" description="Disordered" evidence="5">
    <location>
        <begin position="594"/>
        <end position="805"/>
    </location>
</feature>
<dbReference type="SUPFAM" id="SSF48371">
    <property type="entry name" value="ARM repeat"/>
    <property type="match status" value="1"/>
</dbReference>
<keyword evidence="8" id="KW-1185">Reference proteome</keyword>
<feature type="compositionally biased region" description="Polar residues" evidence="5">
    <location>
        <begin position="650"/>
        <end position="659"/>
    </location>
</feature>
<evidence type="ECO:0000256" key="5">
    <source>
        <dbReference type="SAM" id="MobiDB-lite"/>
    </source>
</evidence>
<dbReference type="Pfam" id="PF08167">
    <property type="entry name" value="RIX1"/>
    <property type="match status" value="1"/>
</dbReference>